<keyword evidence="1" id="KW-0472">Membrane</keyword>
<reference evidence="2 3" key="1">
    <citation type="submission" date="2019-09" db="EMBL/GenBank/DDBJ databases">
        <authorList>
            <person name="Liu P."/>
        </authorList>
    </citation>
    <scope>NUCLEOTIDE SEQUENCE [LARGE SCALE GENOMIC DNA]</scope>
    <source>
        <strain evidence="2 3">TRM68085</strain>
    </source>
</reference>
<organism evidence="2 3">
    <name type="scientific">Streptomyces arboris</name>
    <dbReference type="NCBI Taxonomy" id="2600619"/>
    <lineage>
        <taxon>Bacteria</taxon>
        <taxon>Bacillati</taxon>
        <taxon>Actinomycetota</taxon>
        <taxon>Actinomycetes</taxon>
        <taxon>Kitasatosporales</taxon>
        <taxon>Streptomycetaceae</taxon>
        <taxon>Streptomyces</taxon>
    </lineage>
</organism>
<name>A0A5N5EDK2_9ACTN</name>
<dbReference type="AlphaFoldDB" id="A0A5N5EDK2"/>
<evidence type="ECO:0000313" key="2">
    <source>
        <dbReference type="EMBL" id="KAB2588685.1"/>
    </source>
</evidence>
<keyword evidence="3" id="KW-1185">Reference proteome</keyword>
<gene>
    <name evidence="2" type="ORF">F5983_30985</name>
</gene>
<sequence>MNMSRAAESDDRGMPPWAFAALMLGAFTVVAAFVLLGGWPGLIGIAITAVLLIGFAATRL</sequence>
<evidence type="ECO:0000313" key="3">
    <source>
        <dbReference type="Proteomes" id="UP000326907"/>
    </source>
</evidence>
<comment type="caution">
    <text evidence="2">The sequence shown here is derived from an EMBL/GenBank/DDBJ whole genome shotgun (WGS) entry which is preliminary data.</text>
</comment>
<keyword evidence="1" id="KW-0812">Transmembrane</keyword>
<protein>
    <submittedName>
        <fullName evidence="2">Uncharacterized protein</fullName>
    </submittedName>
</protein>
<feature type="transmembrane region" description="Helical" evidence="1">
    <location>
        <begin position="16"/>
        <end position="35"/>
    </location>
</feature>
<accession>A0A5N5EDK2</accession>
<dbReference type="EMBL" id="VYUA01000043">
    <property type="protein sequence ID" value="KAB2588685.1"/>
    <property type="molecule type" value="Genomic_DNA"/>
</dbReference>
<dbReference type="Proteomes" id="UP000326907">
    <property type="component" value="Unassembled WGS sequence"/>
</dbReference>
<evidence type="ECO:0000256" key="1">
    <source>
        <dbReference type="SAM" id="Phobius"/>
    </source>
</evidence>
<feature type="transmembrane region" description="Helical" evidence="1">
    <location>
        <begin position="41"/>
        <end position="58"/>
    </location>
</feature>
<proteinExistence type="predicted"/>
<dbReference type="RefSeq" id="WP_151513228.1">
    <property type="nucleotide sequence ID" value="NZ_VYUA01000043.1"/>
</dbReference>
<keyword evidence="1" id="KW-1133">Transmembrane helix</keyword>